<dbReference type="Proteomes" id="UP000317909">
    <property type="component" value="Chromosome"/>
</dbReference>
<dbReference type="KEGG" id="llh:I41_32570"/>
<feature type="compositionally biased region" description="Low complexity" evidence="1">
    <location>
        <begin position="25"/>
        <end position="42"/>
    </location>
</feature>
<dbReference type="InterPro" id="IPR009599">
    <property type="entry name" value="DUF1207"/>
</dbReference>
<proteinExistence type="predicted"/>
<feature type="region of interest" description="Disordered" evidence="1">
    <location>
        <begin position="25"/>
        <end position="49"/>
    </location>
</feature>
<name>A0A517U0D6_9BACT</name>
<protein>
    <recommendedName>
        <fullName evidence="5">DUF1207 domain-containing protein</fullName>
    </recommendedName>
</protein>
<keyword evidence="4" id="KW-1185">Reference proteome</keyword>
<sequence length="403" mass="44570" precursor="true">MKLHLPLITAVAVWLGHAVPARCADAPPSAGAAPTAPTPATANDEEGWFDGWRPRFLSERLGRGRKPAAPPDSSVVLVAGQEQLPPLPPLGPVNERPAHDAPVTRQLNDPYLGGGLEAANQYIAPLPAYTDIPVPSDGGGYYSATSSLMSSEPYEWQILPQGLIYRSYLAGEKESRLRSFWYNERGRNLWDLTLGGNVGLLRYGTRGNVRPEGWQIGLEGAGIVRLDVDQNRDVDSDDFRGGIPMTWGDSIYQVKFAYYHLSSHLGDEYLLKHPGYPRLNYSRDCLVWGHSIYPTENFRVYGEVGYAVVYDVGKPWEFQFGVDWAPGGATGGRGAPFAAVNAHLREELNYGGNVVFQTGWAWRRSPASGLFRVGMEYYNGKDDQFSFYQDSVEKIGGGIWYDF</sequence>
<gene>
    <name evidence="3" type="ORF">I41_32570</name>
</gene>
<dbReference type="OrthoDB" id="238106at2"/>
<feature type="signal peptide" evidence="2">
    <location>
        <begin position="1"/>
        <end position="23"/>
    </location>
</feature>
<evidence type="ECO:0000256" key="1">
    <source>
        <dbReference type="SAM" id="MobiDB-lite"/>
    </source>
</evidence>
<organism evidence="3 4">
    <name type="scientific">Lacipirellula limnantheis</name>
    <dbReference type="NCBI Taxonomy" id="2528024"/>
    <lineage>
        <taxon>Bacteria</taxon>
        <taxon>Pseudomonadati</taxon>
        <taxon>Planctomycetota</taxon>
        <taxon>Planctomycetia</taxon>
        <taxon>Pirellulales</taxon>
        <taxon>Lacipirellulaceae</taxon>
        <taxon>Lacipirellula</taxon>
    </lineage>
</organism>
<dbReference type="EMBL" id="CP036339">
    <property type="protein sequence ID" value="QDT74063.1"/>
    <property type="molecule type" value="Genomic_DNA"/>
</dbReference>
<evidence type="ECO:0000256" key="2">
    <source>
        <dbReference type="SAM" id="SignalP"/>
    </source>
</evidence>
<dbReference type="Pfam" id="PF06727">
    <property type="entry name" value="DUF1207"/>
    <property type="match status" value="1"/>
</dbReference>
<reference evidence="3 4" key="1">
    <citation type="submission" date="2019-02" db="EMBL/GenBank/DDBJ databases">
        <title>Deep-cultivation of Planctomycetes and their phenomic and genomic characterization uncovers novel biology.</title>
        <authorList>
            <person name="Wiegand S."/>
            <person name="Jogler M."/>
            <person name="Boedeker C."/>
            <person name="Pinto D."/>
            <person name="Vollmers J."/>
            <person name="Rivas-Marin E."/>
            <person name="Kohn T."/>
            <person name="Peeters S.H."/>
            <person name="Heuer A."/>
            <person name="Rast P."/>
            <person name="Oberbeckmann S."/>
            <person name="Bunk B."/>
            <person name="Jeske O."/>
            <person name="Meyerdierks A."/>
            <person name="Storesund J.E."/>
            <person name="Kallscheuer N."/>
            <person name="Luecker S."/>
            <person name="Lage O.M."/>
            <person name="Pohl T."/>
            <person name="Merkel B.J."/>
            <person name="Hornburger P."/>
            <person name="Mueller R.-W."/>
            <person name="Bruemmer F."/>
            <person name="Labrenz M."/>
            <person name="Spormann A.M."/>
            <person name="Op den Camp H."/>
            <person name="Overmann J."/>
            <person name="Amann R."/>
            <person name="Jetten M.S.M."/>
            <person name="Mascher T."/>
            <person name="Medema M.H."/>
            <person name="Devos D.P."/>
            <person name="Kaster A.-K."/>
            <person name="Ovreas L."/>
            <person name="Rohde M."/>
            <person name="Galperin M.Y."/>
            <person name="Jogler C."/>
        </authorList>
    </citation>
    <scope>NUCLEOTIDE SEQUENCE [LARGE SCALE GENOMIC DNA]</scope>
    <source>
        <strain evidence="3 4">I41</strain>
    </source>
</reference>
<accession>A0A517U0D6</accession>
<dbReference type="AlphaFoldDB" id="A0A517U0D6"/>
<dbReference type="RefSeq" id="WP_145433856.1">
    <property type="nucleotide sequence ID" value="NZ_CP036339.1"/>
</dbReference>
<evidence type="ECO:0000313" key="4">
    <source>
        <dbReference type="Proteomes" id="UP000317909"/>
    </source>
</evidence>
<keyword evidence="2" id="KW-0732">Signal</keyword>
<evidence type="ECO:0000313" key="3">
    <source>
        <dbReference type="EMBL" id="QDT74063.1"/>
    </source>
</evidence>
<evidence type="ECO:0008006" key="5">
    <source>
        <dbReference type="Google" id="ProtNLM"/>
    </source>
</evidence>
<feature type="chain" id="PRO_5022016321" description="DUF1207 domain-containing protein" evidence="2">
    <location>
        <begin position="24"/>
        <end position="403"/>
    </location>
</feature>